<sequence>MSIDCNNFVKLCSGELCNLTLVAYISGCIGLIWRIVIMGMISKSISTHTVYDVYAFYVFYCIALTYILVSIVLNGCFVWGIYKRRKCFVLGYIIVLATEMTIGVIGVSAIVMLLFAVSVVGYGFLFIFVTAISIAIAFLIWLHHVLLYKDFEEVDSFRPNGERNMSLSE</sequence>
<organism evidence="2 3">
    <name type="scientific">Sitophilus oryzae</name>
    <name type="common">Rice weevil</name>
    <name type="synonym">Curculio oryzae</name>
    <dbReference type="NCBI Taxonomy" id="7048"/>
    <lineage>
        <taxon>Eukaryota</taxon>
        <taxon>Metazoa</taxon>
        <taxon>Ecdysozoa</taxon>
        <taxon>Arthropoda</taxon>
        <taxon>Hexapoda</taxon>
        <taxon>Insecta</taxon>
        <taxon>Pterygota</taxon>
        <taxon>Neoptera</taxon>
        <taxon>Endopterygota</taxon>
        <taxon>Coleoptera</taxon>
        <taxon>Polyphaga</taxon>
        <taxon>Cucujiformia</taxon>
        <taxon>Curculionidae</taxon>
        <taxon>Dryophthorinae</taxon>
        <taxon>Sitophilus</taxon>
    </lineage>
</organism>
<dbReference type="Proteomes" id="UP000504635">
    <property type="component" value="Unplaced"/>
</dbReference>
<evidence type="ECO:0000313" key="3">
    <source>
        <dbReference type="RefSeq" id="XP_030748071.1"/>
    </source>
</evidence>
<keyword evidence="1" id="KW-0812">Transmembrane</keyword>
<evidence type="ECO:0000256" key="1">
    <source>
        <dbReference type="SAM" id="Phobius"/>
    </source>
</evidence>
<dbReference type="OrthoDB" id="10459739at2759"/>
<proteinExistence type="predicted"/>
<keyword evidence="1" id="KW-0472">Membrane</keyword>
<feature type="transmembrane region" description="Helical" evidence="1">
    <location>
        <begin position="89"/>
        <end position="116"/>
    </location>
</feature>
<dbReference type="KEGG" id="soy:115876440"/>
<feature type="transmembrane region" description="Helical" evidence="1">
    <location>
        <begin position="21"/>
        <end position="42"/>
    </location>
</feature>
<name>A0A6J2XA66_SITOR</name>
<dbReference type="InParanoid" id="A0A6J2XA66"/>
<gene>
    <name evidence="3" type="primary">LOC115876440</name>
</gene>
<keyword evidence="1" id="KW-1133">Transmembrane helix</keyword>
<evidence type="ECO:0000313" key="2">
    <source>
        <dbReference type="Proteomes" id="UP000504635"/>
    </source>
</evidence>
<keyword evidence="2" id="KW-1185">Reference proteome</keyword>
<accession>A0A6J2XA66</accession>
<dbReference type="GeneID" id="115876440"/>
<dbReference type="RefSeq" id="XP_030748071.1">
    <property type="nucleotide sequence ID" value="XM_030892211.1"/>
</dbReference>
<feature type="transmembrane region" description="Helical" evidence="1">
    <location>
        <begin position="54"/>
        <end position="82"/>
    </location>
</feature>
<protein>
    <submittedName>
        <fullName evidence="3">Uncharacterized protein LOC115876440</fullName>
    </submittedName>
</protein>
<dbReference type="AlphaFoldDB" id="A0A6J2XA66"/>
<reference evidence="3" key="1">
    <citation type="submission" date="2025-08" db="UniProtKB">
        <authorList>
            <consortium name="RefSeq"/>
        </authorList>
    </citation>
    <scope>IDENTIFICATION</scope>
    <source>
        <tissue evidence="3">Gonads</tissue>
    </source>
</reference>
<feature type="transmembrane region" description="Helical" evidence="1">
    <location>
        <begin position="122"/>
        <end position="142"/>
    </location>
</feature>